<dbReference type="Proteomes" id="UP000285286">
    <property type="component" value="Unassembled WGS sequence"/>
</dbReference>
<keyword evidence="1" id="KW-0732">Signal</keyword>
<sequence>MNSTLLLLNALALATLVGLVVQPDNNTVPAQAHAAPAMKAQLAVFGSQAAQAQSAPPASSERLVF</sequence>
<evidence type="ECO:0000256" key="1">
    <source>
        <dbReference type="SAM" id="SignalP"/>
    </source>
</evidence>
<dbReference type="RefSeq" id="WP_123567985.1">
    <property type="nucleotide sequence ID" value="NZ_MOAM01000046.1"/>
</dbReference>
<keyword evidence="3" id="KW-1185">Reference proteome</keyword>
<accession>A0A423CU67</accession>
<comment type="caution">
    <text evidence="2">The sequence shown here is derived from an EMBL/GenBank/DDBJ whole genome shotgun (WGS) entry which is preliminary data.</text>
</comment>
<name>A0A423CU67_9PSED</name>
<dbReference type="AlphaFoldDB" id="A0A423CU67"/>
<reference evidence="2 3" key="1">
    <citation type="submission" date="2016-10" db="EMBL/GenBank/DDBJ databases">
        <title>Comparative genome analysis of multiple Pseudomonas spp. focuses on biocontrol and plant growth promoting traits.</title>
        <authorList>
            <person name="Tao X.-Y."/>
            <person name="Taylor C.G."/>
        </authorList>
    </citation>
    <scope>NUCLEOTIDE SEQUENCE [LARGE SCALE GENOMIC DNA]</scope>
    <source>
        <strain evidence="2 3">15D11</strain>
    </source>
</reference>
<organism evidence="2 3">
    <name type="scientific">Pseudomonas vranovensis</name>
    <dbReference type="NCBI Taxonomy" id="321661"/>
    <lineage>
        <taxon>Bacteria</taxon>
        <taxon>Pseudomonadati</taxon>
        <taxon>Pseudomonadota</taxon>
        <taxon>Gammaproteobacteria</taxon>
        <taxon>Pseudomonadales</taxon>
        <taxon>Pseudomonadaceae</taxon>
        <taxon>Pseudomonas</taxon>
    </lineage>
</organism>
<proteinExistence type="predicted"/>
<evidence type="ECO:0000313" key="2">
    <source>
        <dbReference type="EMBL" id="ROL62806.1"/>
    </source>
</evidence>
<gene>
    <name evidence="2" type="ORF">BHU25_24375</name>
</gene>
<feature type="chain" id="PRO_5019566725" evidence="1">
    <location>
        <begin position="24"/>
        <end position="65"/>
    </location>
</feature>
<protein>
    <submittedName>
        <fullName evidence="2">Uncharacterized protein</fullName>
    </submittedName>
</protein>
<dbReference type="EMBL" id="MOAM01000046">
    <property type="protein sequence ID" value="ROL62806.1"/>
    <property type="molecule type" value="Genomic_DNA"/>
</dbReference>
<evidence type="ECO:0000313" key="3">
    <source>
        <dbReference type="Proteomes" id="UP000285286"/>
    </source>
</evidence>
<feature type="signal peptide" evidence="1">
    <location>
        <begin position="1"/>
        <end position="23"/>
    </location>
</feature>